<dbReference type="RefSeq" id="XP_049122253.1">
    <property type="nucleotide sequence ID" value="XM_049266296.1"/>
</dbReference>
<dbReference type="CDD" id="cd01277">
    <property type="entry name" value="HINT_subgroup"/>
    <property type="match status" value="1"/>
</dbReference>
<comment type="caution">
    <text evidence="1">Lacks conserved residue(s) required for the propagation of feature annotation.</text>
</comment>
<comment type="caution">
    <text evidence="3">The sequence shown here is derived from an EMBL/GenBank/DDBJ whole genome shotgun (WGS) entry which is preliminary data.</text>
</comment>
<dbReference type="PANTHER" id="PTHR46648:SF1">
    <property type="entry name" value="ADENOSINE 5'-MONOPHOSPHORAMIDASE HNT1"/>
    <property type="match status" value="1"/>
</dbReference>
<dbReference type="InterPro" id="IPR036265">
    <property type="entry name" value="HIT-like_sf"/>
</dbReference>
<dbReference type="GO" id="GO:0009117">
    <property type="term" value="P:nucleotide metabolic process"/>
    <property type="evidence" value="ECO:0007669"/>
    <property type="project" value="TreeGrafter"/>
</dbReference>
<protein>
    <submittedName>
        <fullName evidence="3">Hit family protein 1</fullName>
    </submittedName>
</protein>
<keyword evidence="4" id="KW-1185">Reference proteome</keyword>
<dbReference type="InterPro" id="IPR001310">
    <property type="entry name" value="Histidine_triad_HIT"/>
</dbReference>
<evidence type="ECO:0000313" key="3">
    <source>
        <dbReference type="EMBL" id="GKT39903.1"/>
    </source>
</evidence>
<dbReference type="PANTHER" id="PTHR46648">
    <property type="entry name" value="HIT FAMILY PROTEIN 1"/>
    <property type="match status" value="1"/>
</dbReference>
<feature type="domain" description="HIT" evidence="2">
    <location>
        <begin position="9"/>
        <end position="98"/>
    </location>
</feature>
<dbReference type="Gene3D" id="3.30.428.10">
    <property type="entry name" value="HIT-like"/>
    <property type="match status" value="1"/>
</dbReference>
<gene>
    <name evidence="3" type="ORF">ColSpa_00084</name>
</gene>
<proteinExistence type="predicted"/>
<dbReference type="InterPro" id="IPR011146">
    <property type="entry name" value="HIT-like"/>
</dbReference>
<accession>A0AA37L5D4</accession>
<dbReference type="GO" id="GO:0003824">
    <property type="term" value="F:catalytic activity"/>
    <property type="evidence" value="ECO:0007669"/>
    <property type="project" value="InterPro"/>
</dbReference>
<dbReference type="SUPFAM" id="SSF54197">
    <property type="entry name" value="HIT-like"/>
    <property type="match status" value="1"/>
</dbReference>
<evidence type="ECO:0000256" key="1">
    <source>
        <dbReference type="PROSITE-ProRule" id="PRU00464"/>
    </source>
</evidence>
<evidence type="ECO:0000259" key="2">
    <source>
        <dbReference type="PROSITE" id="PS51084"/>
    </source>
</evidence>
<dbReference type="GeneID" id="73320886"/>
<dbReference type="EMBL" id="BQXU01000001">
    <property type="protein sequence ID" value="GKT39903.1"/>
    <property type="molecule type" value="Genomic_DNA"/>
</dbReference>
<dbReference type="PROSITE" id="PS51084">
    <property type="entry name" value="HIT_2"/>
    <property type="match status" value="1"/>
</dbReference>
<sequence length="132" mass="14509">MTSSLASCIFCKIIKGEIPCFKLFESDKTLAFLDINPLSRGHALVIPKYHGAKLSDIPDEHLSEILPVAKKLVAATGATDCNILQNNGRIAHQVVDHIPKPNETEGLGVGWPQQQTDMDKLKALFEDIKSKM</sequence>
<dbReference type="Pfam" id="PF01230">
    <property type="entry name" value="HIT"/>
    <property type="match status" value="1"/>
</dbReference>
<organism evidence="3 4">
    <name type="scientific">Colletotrichum spaethianum</name>
    <dbReference type="NCBI Taxonomy" id="700344"/>
    <lineage>
        <taxon>Eukaryota</taxon>
        <taxon>Fungi</taxon>
        <taxon>Dikarya</taxon>
        <taxon>Ascomycota</taxon>
        <taxon>Pezizomycotina</taxon>
        <taxon>Sordariomycetes</taxon>
        <taxon>Hypocreomycetidae</taxon>
        <taxon>Glomerellales</taxon>
        <taxon>Glomerellaceae</taxon>
        <taxon>Colletotrichum</taxon>
        <taxon>Colletotrichum spaethianum species complex</taxon>
    </lineage>
</organism>
<dbReference type="PRINTS" id="PR00332">
    <property type="entry name" value="HISTRIAD"/>
</dbReference>
<evidence type="ECO:0000313" key="4">
    <source>
        <dbReference type="Proteomes" id="UP001055115"/>
    </source>
</evidence>
<reference evidence="3 4" key="1">
    <citation type="submission" date="2022-03" db="EMBL/GenBank/DDBJ databases">
        <title>Genome data of Colletotrichum spp.</title>
        <authorList>
            <person name="Utami Y.D."/>
            <person name="Hiruma K."/>
        </authorList>
    </citation>
    <scope>NUCLEOTIDE SEQUENCE [LARGE SCALE GENOMIC DNA]</scope>
    <source>
        <strain evidence="3 4">MAFF 239500</strain>
    </source>
</reference>
<dbReference type="Proteomes" id="UP001055115">
    <property type="component" value="Unassembled WGS sequence"/>
</dbReference>
<dbReference type="InterPro" id="IPR039384">
    <property type="entry name" value="HINT"/>
</dbReference>
<name>A0AA37L5D4_9PEZI</name>
<dbReference type="AlphaFoldDB" id="A0AA37L5D4"/>